<protein>
    <recommendedName>
        <fullName evidence="3">Lipoprotein</fullName>
    </recommendedName>
</protein>
<proteinExistence type="predicted"/>
<keyword evidence="2" id="KW-1185">Reference proteome</keyword>
<dbReference type="RefSeq" id="WP_143411007.1">
    <property type="nucleotide sequence ID" value="NZ_VHSF01000002.1"/>
</dbReference>
<dbReference type="Proteomes" id="UP000315131">
    <property type="component" value="Unassembled WGS sequence"/>
</dbReference>
<dbReference type="OrthoDB" id="1448832at2"/>
<accession>A0A550I407</accession>
<dbReference type="EMBL" id="VHSF01000002">
    <property type="protein sequence ID" value="TRO65707.1"/>
    <property type="molecule type" value="Genomic_DNA"/>
</dbReference>
<name>A0A550I407_9FLAO</name>
<dbReference type="PROSITE" id="PS51257">
    <property type="entry name" value="PROKAR_LIPOPROTEIN"/>
    <property type="match status" value="1"/>
</dbReference>
<gene>
    <name evidence="1" type="ORF">FGM01_09935</name>
</gene>
<dbReference type="AlphaFoldDB" id="A0A550I407"/>
<evidence type="ECO:0000313" key="1">
    <source>
        <dbReference type="EMBL" id="TRO65707.1"/>
    </source>
</evidence>
<reference evidence="1 2" key="1">
    <citation type="submission" date="2019-06" db="EMBL/GenBank/DDBJ databases">
        <title>Gramella sabulilitoris sp. nov., isolated from a marine sand.</title>
        <authorList>
            <person name="Yoon J.-H."/>
        </authorList>
    </citation>
    <scope>NUCLEOTIDE SEQUENCE [LARGE SCALE GENOMIC DNA]</scope>
    <source>
        <strain evidence="1 2">HSMS-1</strain>
    </source>
</reference>
<comment type="caution">
    <text evidence="1">The sequence shown here is derived from an EMBL/GenBank/DDBJ whole genome shotgun (WGS) entry which is preliminary data.</text>
</comment>
<sequence>MYNKKFIQLIFSGFLFSFLLTSCFKDVDFSQAENLSMEPDLEVDLLYYKLNELDFLDSETSAYTPAIRDTVRLEFLDDDYIQDGLVYAALRFKHENVFPYEINTNIRFLDKNGRNQFNVIYTIPEGFEGSPAVIDTLRVLEGDEIQKMRRSIQMVIDHEVIGGDEKLQGNLKFMSKGLFRFEF</sequence>
<evidence type="ECO:0000313" key="2">
    <source>
        <dbReference type="Proteomes" id="UP000315131"/>
    </source>
</evidence>
<organism evidence="1 2">
    <name type="scientific">Christiangramia sabulilitoris</name>
    <dbReference type="NCBI Taxonomy" id="2583991"/>
    <lineage>
        <taxon>Bacteria</taxon>
        <taxon>Pseudomonadati</taxon>
        <taxon>Bacteroidota</taxon>
        <taxon>Flavobacteriia</taxon>
        <taxon>Flavobacteriales</taxon>
        <taxon>Flavobacteriaceae</taxon>
        <taxon>Christiangramia</taxon>
    </lineage>
</organism>
<evidence type="ECO:0008006" key="3">
    <source>
        <dbReference type="Google" id="ProtNLM"/>
    </source>
</evidence>